<dbReference type="SUPFAM" id="SSF55729">
    <property type="entry name" value="Acyl-CoA N-acyltransferases (Nat)"/>
    <property type="match status" value="1"/>
</dbReference>
<accession>A0A062XYF9</accession>
<dbReference type="InterPro" id="IPR016181">
    <property type="entry name" value="Acyl_CoA_acyltransferase"/>
</dbReference>
<dbReference type="Proteomes" id="UP000027284">
    <property type="component" value="Unassembled WGS sequence"/>
</dbReference>
<sequence length="314" mass="35009">MEIRLLAPPADPVFLPMTFPAYRHLLTVEVGPKLLGEAGSPPVQPVALGAFLGSEAVGLALLALPLGERETAELLSVYVVGEHRGKGWGKKLVQAAETVASNASFASLGVVWTEGGSGSQWWAKVSQELGWGPPERRTLSVLFTAQEALRFPWLDRFPVREGCEIVPFVSVTREEMEALKVSQEKSPWIAPDLVPWRYVEEGFEERTSVALRAPEGIMGWVINHALNAQWLRFTCSFIRKDWGRRGRILPLFSESIHRMVEAGFTLASFVAPVRHPTMVQFVEKHMAPWAQQARWTLGSTKKLQHQPQWVTRAG</sequence>
<dbReference type="EMBL" id="JMFG01000020">
    <property type="protein sequence ID" value="KDA53545.1"/>
    <property type="molecule type" value="Genomic_DNA"/>
</dbReference>
<reference evidence="2 3" key="1">
    <citation type="submission" date="2014-04" db="EMBL/GenBank/DDBJ databases">
        <title>The Genome Sequence of Thermoanaerobaculum aquaticum MP-01, The First Cultivated Group 23 Acidobacterium.</title>
        <authorList>
            <person name="Stamps B.W."/>
            <person name="Losey N.A."/>
            <person name="Lawson P.A."/>
            <person name="Stevenson B.S."/>
        </authorList>
    </citation>
    <scope>NUCLEOTIDE SEQUENCE [LARGE SCALE GENOMIC DNA]</scope>
    <source>
        <strain evidence="2 3">MP-01</strain>
    </source>
</reference>
<feature type="domain" description="N-acetyltransferase" evidence="1">
    <location>
        <begin position="1"/>
        <end position="166"/>
    </location>
</feature>
<comment type="caution">
    <text evidence="2">The sequence shown here is derived from an EMBL/GenBank/DDBJ whole genome shotgun (WGS) entry which is preliminary data.</text>
</comment>
<dbReference type="InterPro" id="IPR000182">
    <property type="entry name" value="GNAT_dom"/>
</dbReference>
<dbReference type="RefSeq" id="WP_038049373.1">
    <property type="nucleotide sequence ID" value="NZ_JMFG01000020.1"/>
</dbReference>
<dbReference type="STRING" id="1312852.EG19_04910"/>
<gene>
    <name evidence="2" type="ORF">EG19_04910</name>
</gene>
<organism evidence="2 3">
    <name type="scientific">Thermoanaerobaculum aquaticum</name>
    <dbReference type="NCBI Taxonomy" id="1312852"/>
    <lineage>
        <taxon>Bacteria</taxon>
        <taxon>Pseudomonadati</taxon>
        <taxon>Acidobacteriota</taxon>
        <taxon>Thermoanaerobaculia</taxon>
        <taxon>Thermoanaerobaculales</taxon>
        <taxon>Thermoanaerobaculaceae</taxon>
        <taxon>Thermoanaerobaculum</taxon>
    </lineage>
</organism>
<evidence type="ECO:0000313" key="2">
    <source>
        <dbReference type="EMBL" id="KDA53545.1"/>
    </source>
</evidence>
<evidence type="ECO:0000313" key="3">
    <source>
        <dbReference type="Proteomes" id="UP000027284"/>
    </source>
</evidence>
<dbReference type="OrthoDB" id="2609247at2"/>
<keyword evidence="3" id="KW-1185">Reference proteome</keyword>
<dbReference type="CDD" id="cd04301">
    <property type="entry name" value="NAT_SF"/>
    <property type="match status" value="1"/>
</dbReference>
<dbReference type="Gene3D" id="3.40.630.30">
    <property type="match status" value="1"/>
</dbReference>
<dbReference type="Pfam" id="PF00583">
    <property type="entry name" value="Acetyltransf_1"/>
    <property type="match status" value="1"/>
</dbReference>
<protein>
    <recommendedName>
        <fullName evidence="1">N-acetyltransferase domain-containing protein</fullName>
    </recommendedName>
</protein>
<dbReference type="PROSITE" id="PS51186">
    <property type="entry name" value="GNAT"/>
    <property type="match status" value="1"/>
</dbReference>
<evidence type="ECO:0000259" key="1">
    <source>
        <dbReference type="PROSITE" id="PS51186"/>
    </source>
</evidence>
<name>A0A062XYF9_9BACT</name>
<dbReference type="GO" id="GO:0016747">
    <property type="term" value="F:acyltransferase activity, transferring groups other than amino-acyl groups"/>
    <property type="evidence" value="ECO:0007669"/>
    <property type="project" value="InterPro"/>
</dbReference>
<dbReference type="AlphaFoldDB" id="A0A062XYF9"/>
<proteinExistence type="predicted"/>